<evidence type="ECO:0000256" key="1">
    <source>
        <dbReference type="SAM" id="SignalP"/>
    </source>
</evidence>
<accession>M4BUV4</accession>
<name>M4BUV4_HYAAE</name>
<reference evidence="3" key="1">
    <citation type="journal article" date="2010" name="Science">
        <title>Signatures of adaptation to obligate biotrophy in the Hyaloperonospora arabidopsidis genome.</title>
        <authorList>
            <person name="Baxter L."/>
            <person name="Tripathy S."/>
            <person name="Ishaque N."/>
            <person name="Boot N."/>
            <person name="Cabral A."/>
            <person name="Kemen E."/>
            <person name="Thines M."/>
            <person name="Ah-Fong A."/>
            <person name="Anderson R."/>
            <person name="Badejoko W."/>
            <person name="Bittner-Eddy P."/>
            <person name="Boore J.L."/>
            <person name="Chibucos M.C."/>
            <person name="Coates M."/>
            <person name="Dehal P."/>
            <person name="Delehaunty K."/>
            <person name="Dong S."/>
            <person name="Downton P."/>
            <person name="Dumas B."/>
            <person name="Fabro G."/>
            <person name="Fronick C."/>
            <person name="Fuerstenberg S.I."/>
            <person name="Fulton L."/>
            <person name="Gaulin E."/>
            <person name="Govers F."/>
            <person name="Hughes L."/>
            <person name="Humphray S."/>
            <person name="Jiang R.H."/>
            <person name="Judelson H."/>
            <person name="Kamoun S."/>
            <person name="Kyung K."/>
            <person name="Meijer H."/>
            <person name="Minx P."/>
            <person name="Morris P."/>
            <person name="Nelson J."/>
            <person name="Phuntumart V."/>
            <person name="Qutob D."/>
            <person name="Rehmany A."/>
            <person name="Rougon-Cardoso A."/>
            <person name="Ryden P."/>
            <person name="Torto-Alalibo T."/>
            <person name="Studholme D."/>
            <person name="Wang Y."/>
            <person name="Win J."/>
            <person name="Wood J."/>
            <person name="Clifton S.W."/>
            <person name="Rogers J."/>
            <person name="Van den Ackerveken G."/>
            <person name="Jones J.D."/>
            <person name="McDowell J.M."/>
            <person name="Beynon J."/>
            <person name="Tyler B.M."/>
        </authorList>
    </citation>
    <scope>NUCLEOTIDE SEQUENCE [LARGE SCALE GENOMIC DNA]</scope>
    <source>
        <strain evidence="3">Emoy2</strain>
    </source>
</reference>
<feature type="signal peptide" evidence="1">
    <location>
        <begin position="1"/>
        <end position="23"/>
    </location>
</feature>
<dbReference type="EMBL" id="JH597954">
    <property type="status" value="NOT_ANNOTATED_CDS"/>
    <property type="molecule type" value="Genomic_DNA"/>
</dbReference>
<reference evidence="2" key="2">
    <citation type="submission" date="2015-06" db="UniProtKB">
        <authorList>
            <consortium name="EnsemblProtists"/>
        </authorList>
    </citation>
    <scope>IDENTIFICATION</scope>
    <source>
        <strain evidence="2">Emoy2</strain>
    </source>
</reference>
<dbReference type="eggNOG" id="ENOG502SZ11">
    <property type="taxonomic scope" value="Eukaryota"/>
</dbReference>
<dbReference type="InParanoid" id="M4BUV4"/>
<keyword evidence="3" id="KW-1185">Reference proteome</keyword>
<evidence type="ECO:0008006" key="4">
    <source>
        <dbReference type="Google" id="ProtNLM"/>
    </source>
</evidence>
<sequence length="232" mass="26060">MTRIRLMLAAFSLAPYCCSFGRAYDIVPITKLESNQKIEATDDGSVNFFLKDSKEIKAELEDEARAFTTGDTSNFKILFEKIPYAEQLKYFVSGKPQPDKVKGTTDTAKDATDAAKAATAEIPKEYTKLEAWKIILKGMIKPLVIIAAMALAGGMPKYGDCYLMWSDVLHVSYVIVDLMPKQAAGIKHGGSLRFTFRLKRSFHHHLSAYCEWKFCLPRAYQLGVLRGALHKY</sequence>
<organism evidence="2 3">
    <name type="scientific">Hyaloperonospora arabidopsidis (strain Emoy2)</name>
    <name type="common">Downy mildew agent</name>
    <name type="synonym">Peronospora arabidopsidis</name>
    <dbReference type="NCBI Taxonomy" id="559515"/>
    <lineage>
        <taxon>Eukaryota</taxon>
        <taxon>Sar</taxon>
        <taxon>Stramenopiles</taxon>
        <taxon>Oomycota</taxon>
        <taxon>Peronosporomycetes</taxon>
        <taxon>Peronosporales</taxon>
        <taxon>Peronosporaceae</taxon>
        <taxon>Hyaloperonospora</taxon>
    </lineage>
</organism>
<dbReference type="HOGENOM" id="CLU_1196818_0_0_1"/>
<evidence type="ECO:0000313" key="2">
    <source>
        <dbReference type="EnsemblProtists" id="HpaP810294"/>
    </source>
</evidence>
<dbReference type="AlphaFoldDB" id="M4BUV4"/>
<keyword evidence="1" id="KW-0732">Signal</keyword>
<dbReference type="EnsemblProtists" id="HpaT810294">
    <property type="protein sequence ID" value="HpaP810294"/>
    <property type="gene ID" value="HpaG810294"/>
</dbReference>
<dbReference type="VEuPathDB" id="FungiDB:HpaG810294"/>
<feature type="chain" id="PRO_5004049175" description="RxLR effector candidate protein" evidence="1">
    <location>
        <begin position="24"/>
        <end position="232"/>
    </location>
</feature>
<evidence type="ECO:0000313" key="3">
    <source>
        <dbReference type="Proteomes" id="UP000011713"/>
    </source>
</evidence>
<proteinExistence type="predicted"/>
<dbReference type="Proteomes" id="UP000011713">
    <property type="component" value="Unassembled WGS sequence"/>
</dbReference>
<protein>
    <recommendedName>
        <fullName evidence="4">RxLR effector candidate protein</fullName>
    </recommendedName>
</protein>